<dbReference type="Gene3D" id="3.40.50.1820">
    <property type="entry name" value="alpha/beta hydrolase"/>
    <property type="match status" value="1"/>
</dbReference>
<dbReference type="Pfam" id="PF05705">
    <property type="entry name" value="DUF829"/>
    <property type="match status" value="1"/>
</dbReference>
<protein>
    <submittedName>
        <fullName evidence="2">TMM53-like protein</fullName>
    </submittedName>
</protein>
<dbReference type="PANTHER" id="PTHR20908:SF1">
    <property type="entry name" value="LD15586P"/>
    <property type="match status" value="1"/>
</dbReference>
<name>A0ABY7DX98_MYAAR</name>
<evidence type="ECO:0000313" key="2">
    <source>
        <dbReference type="EMBL" id="WAR02360.1"/>
    </source>
</evidence>
<organism evidence="2 3">
    <name type="scientific">Mya arenaria</name>
    <name type="common">Soft-shell clam</name>
    <dbReference type="NCBI Taxonomy" id="6604"/>
    <lineage>
        <taxon>Eukaryota</taxon>
        <taxon>Metazoa</taxon>
        <taxon>Spiralia</taxon>
        <taxon>Lophotrochozoa</taxon>
        <taxon>Mollusca</taxon>
        <taxon>Bivalvia</taxon>
        <taxon>Autobranchia</taxon>
        <taxon>Heteroconchia</taxon>
        <taxon>Euheterodonta</taxon>
        <taxon>Imparidentia</taxon>
        <taxon>Neoheterodontei</taxon>
        <taxon>Myida</taxon>
        <taxon>Myoidea</taxon>
        <taxon>Myidae</taxon>
        <taxon>Mya</taxon>
    </lineage>
</organism>
<evidence type="ECO:0000256" key="1">
    <source>
        <dbReference type="SAM" id="MobiDB-lite"/>
    </source>
</evidence>
<reference evidence="2" key="1">
    <citation type="submission" date="2022-11" db="EMBL/GenBank/DDBJ databases">
        <title>Centuries of genome instability and evolution in soft-shell clam transmissible cancer (bioRxiv).</title>
        <authorList>
            <person name="Hart S.F.M."/>
            <person name="Yonemitsu M.A."/>
            <person name="Giersch R.M."/>
            <person name="Beal B.F."/>
            <person name="Arriagada G."/>
            <person name="Davis B.W."/>
            <person name="Ostrander E.A."/>
            <person name="Goff S.P."/>
            <person name="Metzger M.J."/>
        </authorList>
    </citation>
    <scope>NUCLEOTIDE SEQUENCE</scope>
    <source>
        <strain evidence="2">MELC-2E11</strain>
        <tissue evidence="2">Siphon/mantle</tissue>
    </source>
</reference>
<dbReference type="PANTHER" id="PTHR20908">
    <property type="entry name" value="LD15586P"/>
    <property type="match status" value="1"/>
</dbReference>
<feature type="region of interest" description="Disordered" evidence="1">
    <location>
        <begin position="32"/>
        <end position="54"/>
    </location>
</feature>
<dbReference type="Proteomes" id="UP001164746">
    <property type="component" value="Chromosome 4"/>
</dbReference>
<proteinExistence type="predicted"/>
<accession>A0ABY7DX98</accession>
<gene>
    <name evidence="2" type="ORF">MAR_008918</name>
</gene>
<dbReference type="SUPFAM" id="SSF53474">
    <property type="entry name" value="alpha/beta-Hydrolases"/>
    <property type="match status" value="1"/>
</dbReference>
<dbReference type="InterPro" id="IPR029058">
    <property type="entry name" value="AB_hydrolase_fold"/>
</dbReference>
<dbReference type="EMBL" id="CP111015">
    <property type="protein sequence ID" value="WAR02360.1"/>
    <property type="molecule type" value="Genomic_DNA"/>
</dbReference>
<evidence type="ECO:0000313" key="3">
    <source>
        <dbReference type="Proteomes" id="UP001164746"/>
    </source>
</evidence>
<sequence>MPSRTGLTIYLKFPNSLSLTYCNLSTSTRVLTNHGSSNEGQRDRHEPTSVPRHTHRHISNNLSITHHHHDDTSGPRPLILLFGWLFAKPAHLKKYSDFYAEHGFDVLTAKLTLAQLLRPKKVQRVMTHLLDLCHEGPRQEQPLLCHALSVGGYMYGELLTSLARDMEKYPGFDRRLFGKILDSPVDYYGIPKGVARAMTDDRERSQRIENSLHWYLDKFRPITHQYIRASDKFHANEMKTPSLILYSLSDPVCNPDHLERLAKTWRQKGIEAETAFWERAPHVASFKMYPDEYKSQVIDFIWRTGIPGHRMPRIQHSV</sequence>
<keyword evidence="3" id="KW-1185">Reference proteome</keyword>
<dbReference type="InterPro" id="IPR008547">
    <property type="entry name" value="DUF829_TMEM53"/>
</dbReference>